<evidence type="ECO:0000313" key="6">
    <source>
        <dbReference type="Proteomes" id="UP000095706"/>
    </source>
</evidence>
<dbReference type="EMBL" id="CYYV01000013">
    <property type="protein sequence ID" value="CUO70241.1"/>
    <property type="molecule type" value="Genomic_DNA"/>
</dbReference>
<dbReference type="Proteomes" id="UP000737612">
    <property type="component" value="Unassembled WGS sequence"/>
</dbReference>
<gene>
    <name evidence="3" type="ORF">ERS852406_02606</name>
    <name evidence="4" type="ORF">JTJ23_07155</name>
    <name evidence="5" type="ORF">L0N21_00335</name>
</gene>
<feature type="domain" description="DZANK-type" evidence="2">
    <location>
        <begin position="95"/>
        <end position="152"/>
    </location>
</feature>
<keyword evidence="1" id="KW-0175">Coiled coil</keyword>
<feature type="coiled-coil region" evidence="1">
    <location>
        <begin position="65"/>
        <end position="92"/>
    </location>
</feature>
<dbReference type="InterPro" id="IPR025874">
    <property type="entry name" value="DZR"/>
</dbReference>
<dbReference type="AlphaFoldDB" id="A0A174H7N0"/>
<protein>
    <submittedName>
        <fullName evidence="3">Predicted membrane protein</fullName>
    </submittedName>
    <submittedName>
        <fullName evidence="4">Zinc ribbon domain-containing protein</fullName>
    </submittedName>
</protein>
<reference evidence="5" key="3">
    <citation type="submission" date="2022-01" db="EMBL/GenBank/DDBJ databases">
        <title>Collection of gut derived symbiotic bacterial strains cultured from healthy donors.</title>
        <authorList>
            <person name="Lin H."/>
            <person name="Kohout C."/>
            <person name="Waligurski E."/>
            <person name="Pamer E.G."/>
        </authorList>
    </citation>
    <scope>NUCLEOTIDE SEQUENCE</scope>
    <source>
        <strain evidence="5">DFI.5.49</strain>
    </source>
</reference>
<evidence type="ECO:0000313" key="5">
    <source>
        <dbReference type="EMBL" id="MCG4763973.1"/>
    </source>
</evidence>
<dbReference type="RefSeq" id="WP_055228296.1">
    <property type="nucleotide sequence ID" value="NZ_CAXSRP010000002.1"/>
</dbReference>
<dbReference type="EMBL" id="JAFHBD010000031">
    <property type="protein sequence ID" value="MBN2953366.1"/>
    <property type="molecule type" value="Genomic_DNA"/>
</dbReference>
<evidence type="ECO:0000256" key="1">
    <source>
        <dbReference type="SAM" id="Coils"/>
    </source>
</evidence>
<reference evidence="4" key="2">
    <citation type="submission" date="2021-02" db="EMBL/GenBank/DDBJ databases">
        <title>Metagenome-assembled genomes from human diarrheal sample B26.</title>
        <authorList>
            <person name="Ateba T.P."/>
            <person name="Alayande K.A."/>
            <person name="Mwanza M."/>
        </authorList>
    </citation>
    <scope>NUCLEOTIDE SEQUENCE</scope>
    <source>
        <strain evidence="4">06WH</strain>
    </source>
</reference>
<dbReference type="Pfam" id="PF12773">
    <property type="entry name" value="DZR"/>
    <property type="match status" value="1"/>
</dbReference>
<proteinExistence type="predicted"/>
<dbReference type="Proteomes" id="UP000095706">
    <property type="component" value="Unassembled WGS sequence"/>
</dbReference>
<evidence type="ECO:0000313" key="4">
    <source>
        <dbReference type="EMBL" id="MBN2953366.1"/>
    </source>
</evidence>
<accession>A0A174H7N0</accession>
<sequence>MAFLDGVKGKISKAGYSTMQKAKDLSEITKLNMAVSESETKINEIYSEIGYKVYCAYRENPLEEVKEEIGQIRELEEAMEACKLQIQAINAMNSCPRCGAKIKPEMMFCSSCGMKLQSEEQETVEEEQERPAFCSECGAPLEPDMKFCTVCGHKVDE</sequence>
<reference evidence="3 6" key="1">
    <citation type="submission" date="2015-09" db="EMBL/GenBank/DDBJ databases">
        <authorList>
            <consortium name="Pathogen Informatics"/>
        </authorList>
    </citation>
    <scope>NUCLEOTIDE SEQUENCE [LARGE SCALE GENOMIC DNA]</scope>
    <source>
        <strain evidence="3 6">2789STDY5608849</strain>
    </source>
</reference>
<dbReference type="EMBL" id="JAKNFS010000001">
    <property type="protein sequence ID" value="MCG4763973.1"/>
    <property type="molecule type" value="Genomic_DNA"/>
</dbReference>
<dbReference type="Proteomes" id="UP001199915">
    <property type="component" value="Unassembled WGS sequence"/>
</dbReference>
<evidence type="ECO:0000259" key="2">
    <source>
        <dbReference type="Pfam" id="PF12773"/>
    </source>
</evidence>
<name>A0A174H7N0_9FIRM</name>
<evidence type="ECO:0000313" key="3">
    <source>
        <dbReference type="EMBL" id="CUO70241.1"/>
    </source>
</evidence>
<organism evidence="3 6">
    <name type="scientific">Fusicatenibacter saccharivorans</name>
    <dbReference type="NCBI Taxonomy" id="1150298"/>
    <lineage>
        <taxon>Bacteria</taxon>
        <taxon>Bacillati</taxon>
        <taxon>Bacillota</taxon>
        <taxon>Clostridia</taxon>
        <taxon>Lachnospirales</taxon>
        <taxon>Lachnospiraceae</taxon>
        <taxon>Fusicatenibacter</taxon>
    </lineage>
</organism>